<proteinExistence type="predicted"/>
<sequence length="120" mass="13644">MLANKLKQYRKDHGLTQNQFSEKIGISRSYLADLENGRKLANIKTLNKIASATNSSLNEWIDKTDNSLEKNYKRFEVLGIYLDNLKAAGKIIDGVIPPAYYESIIKILEAELKLNPKEDD</sequence>
<dbReference type="Pfam" id="PF01381">
    <property type="entry name" value="HTH_3"/>
    <property type="match status" value="1"/>
</dbReference>
<dbReference type="InterPro" id="IPR010982">
    <property type="entry name" value="Lambda_DNA-bd_dom_sf"/>
</dbReference>
<reference evidence="2 3" key="1">
    <citation type="submission" date="2018-06" db="EMBL/GenBank/DDBJ databases">
        <authorList>
            <consortium name="Pathogen Informatics"/>
            <person name="Doyle S."/>
        </authorList>
    </citation>
    <scope>NUCLEOTIDE SEQUENCE [LARGE SCALE GENOMIC DNA]</scope>
    <source>
        <strain evidence="2 3">NCTC10719</strain>
    </source>
</reference>
<keyword evidence="1" id="KW-0238">DNA-binding</keyword>
<evidence type="ECO:0000256" key="1">
    <source>
        <dbReference type="ARBA" id="ARBA00023125"/>
    </source>
</evidence>
<dbReference type="SMART" id="SM00530">
    <property type="entry name" value="HTH_XRE"/>
    <property type="match status" value="1"/>
</dbReference>
<evidence type="ECO:0000313" key="3">
    <source>
        <dbReference type="Proteomes" id="UP000249986"/>
    </source>
</evidence>
<dbReference type="GO" id="GO:0003677">
    <property type="term" value="F:DNA binding"/>
    <property type="evidence" value="ECO:0007669"/>
    <property type="project" value="UniProtKB-KW"/>
</dbReference>
<dbReference type="PANTHER" id="PTHR46558:SF11">
    <property type="entry name" value="HTH-TYPE TRANSCRIPTIONAL REGULATOR XRE"/>
    <property type="match status" value="1"/>
</dbReference>
<dbReference type="CDD" id="cd00093">
    <property type="entry name" value="HTH_XRE"/>
    <property type="match status" value="1"/>
</dbReference>
<dbReference type="PROSITE" id="PS50943">
    <property type="entry name" value="HTH_CROC1"/>
    <property type="match status" value="1"/>
</dbReference>
<dbReference type="RefSeq" id="WP_016048876.1">
    <property type="nucleotide sequence ID" value="NZ_CP102311.1"/>
</dbReference>
<protein>
    <submittedName>
        <fullName evidence="2">Helix-turn-helix domain-containing protein</fullName>
    </submittedName>
</protein>
<dbReference type="EMBL" id="UAWG01000001">
    <property type="protein sequence ID" value="SQB57803.1"/>
    <property type="molecule type" value="Genomic_DNA"/>
</dbReference>
<evidence type="ECO:0000313" key="2">
    <source>
        <dbReference type="EMBL" id="SQB57803.1"/>
    </source>
</evidence>
<dbReference type="Gene3D" id="1.10.260.40">
    <property type="entry name" value="lambda repressor-like DNA-binding domains"/>
    <property type="match status" value="1"/>
</dbReference>
<dbReference type="InterPro" id="IPR001387">
    <property type="entry name" value="Cro/C1-type_HTH"/>
</dbReference>
<dbReference type="Proteomes" id="UP000249986">
    <property type="component" value="Unassembled WGS sequence"/>
</dbReference>
<dbReference type="AlphaFoldDB" id="A0A2X2Y4N6"/>
<gene>
    <name evidence="2" type="ORF">NCTC10719_00397</name>
</gene>
<dbReference type="PANTHER" id="PTHR46558">
    <property type="entry name" value="TRACRIPTIONAL REGULATORY PROTEIN-RELATED-RELATED"/>
    <property type="match status" value="1"/>
</dbReference>
<organism evidence="2 3">
    <name type="scientific">Clostridium perfringens</name>
    <dbReference type="NCBI Taxonomy" id="1502"/>
    <lineage>
        <taxon>Bacteria</taxon>
        <taxon>Bacillati</taxon>
        <taxon>Bacillota</taxon>
        <taxon>Clostridia</taxon>
        <taxon>Eubacteriales</taxon>
        <taxon>Clostridiaceae</taxon>
        <taxon>Clostridium</taxon>
    </lineage>
</organism>
<accession>A0A2X2Y4N6</accession>
<dbReference type="SUPFAM" id="SSF47413">
    <property type="entry name" value="lambda repressor-like DNA-binding domains"/>
    <property type="match status" value="1"/>
</dbReference>
<name>A0A2X2Y4N6_CLOPF</name>